<protein>
    <submittedName>
        <fullName evidence="1">Uncharacterized protein</fullName>
    </submittedName>
</protein>
<accession>A0A3A4MK49</accession>
<evidence type="ECO:0000313" key="3">
    <source>
        <dbReference type="Proteomes" id="UP000041827"/>
    </source>
</evidence>
<dbReference type="AlphaFoldDB" id="A0A0T8UAX0"/>
<evidence type="ECO:0000313" key="2">
    <source>
        <dbReference type="EMBL" id="RJP10697.1"/>
    </source>
</evidence>
<dbReference type="Proteomes" id="UP000265600">
    <property type="component" value="Unassembled WGS sequence"/>
</dbReference>
<dbReference type="Proteomes" id="UP000041827">
    <property type="component" value="Unassembled WGS sequence"/>
</dbReference>
<accession>A0A0T8UAX0</accession>
<dbReference type="EMBL" id="CMJT01000011">
    <property type="protein sequence ID" value="CKB03272.1"/>
    <property type="molecule type" value="Genomic_DNA"/>
</dbReference>
<gene>
    <name evidence="2" type="ORF">C5O69_07705</name>
    <name evidence="1" type="ORF">ERS021757_01373</name>
</gene>
<dbReference type="RefSeq" id="WP_023939805.1">
    <property type="nucleotide sequence ID" value="NZ_CMJT01000011.1"/>
</dbReference>
<reference evidence="2" key="3">
    <citation type="submission" date="2018-02" db="EMBL/GenBank/DDBJ databases">
        <authorList>
            <person name="Cohen D.B."/>
            <person name="Kent A.D."/>
        </authorList>
    </citation>
    <scope>NUCLEOTIDE SEQUENCE</scope>
    <source>
        <strain evidence="2">Spain3473</strain>
    </source>
</reference>
<evidence type="ECO:0000313" key="1">
    <source>
        <dbReference type="EMBL" id="CKB03272.1"/>
    </source>
</evidence>
<name>A0A0T8UAX0_9STRE</name>
<dbReference type="EMBL" id="PTTJ01000100">
    <property type="protein sequence ID" value="RJP10697.1"/>
    <property type="molecule type" value="Genomic_DNA"/>
</dbReference>
<sequence>MKEKKKFNRFPYNEVSCYGYCLWNISLYHGRDPLTDLLSPWGTRFESDLISRDWWLIDYFEKYTNTCLFKGKWKKVEGYENAIKEIDKILSSNRIVMFQTEWSMLAFHPHYKTRAFNTHAALITSKDNNEILIKDRMLIKIFGKDTVNVKSEQLKEAFDDKFYFFEYFFDTKDVKDMFKEWLLETKSEMEKGSLGNTLFLPHLYYVEGKNFIKYFSQAICKYPKTYRRDRHFVDLLKVRLVDCLNHHIISNRKICLEFLKSYNYLNSSLPTLIEILEEEINLYNSLKEHLIQYDFSEIENVLENINTEEDKYYQGILQLIQNNSL</sequence>
<proteinExistence type="predicted"/>
<organism evidence="1 3">
    <name type="scientific">Streptococcus pseudopneumoniae</name>
    <dbReference type="NCBI Taxonomy" id="257758"/>
    <lineage>
        <taxon>Bacteria</taxon>
        <taxon>Bacillati</taxon>
        <taxon>Bacillota</taxon>
        <taxon>Bacilli</taxon>
        <taxon>Lactobacillales</taxon>
        <taxon>Streptococcaceae</taxon>
        <taxon>Streptococcus</taxon>
    </lineage>
</organism>
<reference evidence="3" key="1">
    <citation type="submission" date="2015-03" db="EMBL/GenBank/DDBJ databases">
        <authorList>
            <consortium name="Pathogen Informatics"/>
        </authorList>
    </citation>
    <scope>NUCLEOTIDE SEQUENCE [LARGE SCALE GENOMIC DNA]</scope>
    <source>
        <strain evidence="3">SMRU2248</strain>
    </source>
</reference>
<evidence type="ECO:0000313" key="4">
    <source>
        <dbReference type="Proteomes" id="UP000265600"/>
    </source>
</evidence>
<reference evidence="1" key="2">
    <citation type="submission" date="2015-03" db="EMBL/GenBank/DDBJ databases">
        <authorList>
            <person name="Murphy D."/>
        </authorList>
    </citation>
    <scope>NUCLEOTIDE SEQUENCE [LARGE SCALE GENOMIC DNA]</scope>
    <source>
        <strain evidence="1">SMRU2248</strain>
    </source>
</reference>
<reference evidence="4" key="4">
    <citation type="submission" date="2018-02" db="EMBL/GenBank/DDBJ databases">
        <authorList>
            <person name="Handem S."/>
        </authorList>
    </citation>
    <scope>NUCLEOTIDE SEQUENCE [LARGE SCALE GENOMIC DNA]</scope>
    <source>
        <strain evidence="4">Spain3473</strain>
    </source>
</reference>